<dbReference type="EMBL" id="UYYA01004340">
    <property type="protein sequence ID" value="VDM61297.1"/>
    <property type="molecule type" value="Genomic_DNA"/>
</dbReference>
<dbReference type="WBParaSite" id="ACOC_0000971101-mRNA-1">
    <property type="protein sequence ID" value="ACOC_0000971101-mRNA-1"/>
    <property type="gene ID" value="ACOC_0000971101"/>
</dbReference>
<reference evidence="1 2" key="2">
    <citation type="submission" date="2018-11" db="EMBL/GenBank/DDBJ databases">
        <authorList>
            <consortium name="Pathogen Informatics"/>
        </authorList>
    </citation>
    <scope>NUCLEOTIDE SEQUENCE [LARGE SCALE GENOMIC DNA]</scope>
    <source>
        <strain evidence="1 2">Costa Rica</strain>
    </source>
</reference>
<protein>
    <submittedName>
        <fullName evidence="3">BAR domain-containing protein</fullName>
    </submittedName>
</protein>
<accession>A0A0R3PUT8</accession>
<dbReference type="SUPFAM" id="SSF46966">
    <property type="entry name" value="Spectrin repeat"/>
    <property type="match status" value="1"/>
</dbReference>
<dbReference type="OrthoDB" id="5851853at2759"/>
<dbReference type="STRING" id="334426.A0A0R3PUT8"/>
<evidence type="ECO:0000313" key="1">
    <source>
        <dbReference type="EMBL" id="VDM61297.1"/>
    </source>
</evidence>
<name>A0A0R3PUT8_ANGCS</name>
<dbReference type="Proteomes" id="UP000267027">
    <property type="component" value="Unassembled WGS sequence"/>
</dbReference>
<sequence length="239" mass="27710">MNRYPIFVFRIHVCCLQMQDLKMSCSYHVMNSPKVKVLQNLMDFLDSWRGQADMKLAEVDKLCVESADLISPEQYDLLREKQTQFTVDYKGVLRSMEHTQERLKILAGLLLEFSAKVSSLQSWMTHHASRAASVRERSADLHGLDEARLDGRRLLDEVGQEEYRLKAIGALLVRVEQEVDALYEFAPTTSNRGINLDRIHTVFDKVNDDFLALRRQCSDLVQFQNKVGNFSHELSEHYR</sequence>
<organism evidence="3">
    <name type="scientific">Angiostrongylus costaricensis</name>
    <name type="common">Nematode worm</name>
    <dbReference type="NCBI Taxonomy" id="334426"/>
    <lineage>
        <taxon>Eukaryota</taxon>
        <taxon>Metazoa</taxon>
        <taxon>Ecdysozoa</taxon>
        <taxon>Nematoda</taxon>
        <taxon>Chromadorea</taxon>
        <taxon>Rhabditida</taxon>
        <taxon>Rhabditina</taxon>
        <taxon>Rhabditomorpha</taxon>
        <taxon>Strongyloidea</taxon>
        <taxon>Metastrongylidae</taxon>
        <taxon>Angiostrongylus</taxon>
    </lineage>
</organism>
<gene>
    <name evidence="1" type="ORF">ACOC_LOCUS9712</name>
</gene>
<evidence type="ECO:0000313" key="2">
    <source>
        <dbReference type="Proteomes" id="UP000267027"/>
    </source>
</evidence>
<dbReference type="AlphaFoldDB" id="A0A0R3PUT8"/>
<reference evidence="3" key="1">
    <citation type="submission" date="2017-02" db="UniProtKB">
        <authorList>
            <consortium name="WormBaseParasite"/>
        </authorList>
    </citation>
    <scope>IDENTIFICATION</scope>
</reference>
<keyword evidence="2" id="KW-1185">Reference proteome</keyword>
<proteinExistence type="predicted"/>
<evidence type="ECO:0000313" key="3">
    <source>
        <dbReference type="WBParaSite" id="ACOC_0000971101-mRNA-1"/>
    </source>
</evidence>
<dbReference type="Gene3D" id="1.20.58.60">
    <property type="match status" value="1"/>
</dbReference>